<proteinExistence type="inferred from homology"/>
<evidence type="ECO:0000256" key="7">
    <source>
        <dbReference type="ARBA" id="ARBA00023136"/>
    </source>
</evidence>
<evidence type="ECO:0000256" key="5">
    <source>
        <dbReference type="ARBA" id="ARBA00022781"/>
    </source>
</evidence>
<keyword evidence="8" id="KW-0066">ATP synthesis</keyword>
<dbReference type="RefSeq" id="XP_041196916.1">
    <property type="nucleotide sequence ID" value="XM_041339461.1"/>
</dbReference>
<keyword evidence="10" id="KW-1185">Reference proteome</keyword>
<evidence type="ECO:0000256" key="2">
    <source>
        <dbReference type="ARBA" id="ARBA00007046"/>
    </source>
</evidence>
<sequence length="244" mass="26000">MPFGRGDAGLSFSFQSPHFPDTYNLGDNTSPTPTMLCSSFRSATASLGLGRRAASTIAQKYSKAVYSAALSKSPQTLTKVQSELNAISNVIKEVPDLKAFVSNPTLSAKDRSAGLAVIYSRAEGSKKEPVSDITKNLFGVLSENGRLGETEGVIEGFNELVAKYKGELEVVVTSATPLPRDLSSRLETILKQSQTAQQAKSLKISNKVNPSVLGGIVVDFGDKSIDLSVSSRVNKLNNVLQQSV</sequence>
<dbReference type="PRINTS" id="PR00125">
    <property type="entry name" value="ATPASEDELTA"/>
</dbReference>
<dbReference type="AlphaFoldDB" id="A0A9P7JHG1"/>
<organism evidence="9 10">
    <name type="scientific">Suillus subaureus</name>
    <dbReference type="NCBI Taxonomy" id="48587"/>
    <lineage>
        <taxon>Eukaryota</taxon>
        <taxon>Fungi</taxon>
        <taxon>Dikarya</taxon>
        <taxon>Basidiomycota</taxon>
        <taxon>Agaricomycotina</taxon>
        <taxon>Agaricomycetes</taxon>
        <taxon>Agaricomycetidae</taxon>
        <taxon>Boletales</taxon>
        <taxon>Suillineae</taxon>
        <taxon>Suillaceae</taxon>
        <taxon>Suillus</taxon>
    </lineage>
</organism>
<evidence type="ECO:0000256" key="6">
    <source>
        <dbReference type="ARBA" id="ARBA00023065"/>
    </source>
</evidence>
<dbReference type="HAMAP" id="MF_01416">
    <property type="entry name" value="ATP_synth_delta_bact"/>
    <property type="match status" value="1"/>
</dbReference>
<keyword evidence="5" id="KW-0375">Hydrogen ion transport</keyword>
<dbReference type="GeneID" id="64633477"/>
<dbReference type="Gene3D" id="1.10.520.20">
    <property type="entry name" value="N-terminal domain of the delta subunit of the F1F0-ATP synthase"/>
    <property type="match status" value="1"/>
</dbReference>
<dbReference type="Pfam" id="PF00213">
    <property type="entry name" value="OSCP"/>
    <property type="match status" value="1"/>
</dbReference>
<comment type="subcellular location">
    <subcellularLocation>
        <location evidence="1">Membrane</location>
    </subcellularLocation>
</comment>
<dbReference type="InterPro" id="IPR026015">
    <property type="entry name" value="ATP_synth_OSCP/delta_N_sf"/>
</dbReference>
<evidence type="ECO:0000256" key="8">
    <source>
        <dbReference type="ARBA" id="ARBA00023310"/>
    </source>
</evidence>
<accession>A0A9P7JHG1</accession>
<dbReference type="EMBL" id="JABBWG010000005">
    <property type="protein sequence ID" value="KAG1822510.1"/>
    <property type="molecule type" value="Genomic_DNA"/>
</dbReference>
<dbReference type="OrthoDB" id="1262810at2759"/>
<dbReference type="NCBIfam" id="TIGR01145">
    <property type="entry name" value="ATP_synt_delta"/>
    <property type="match status" value="1"/>
</dbReference>
<evidence type="ECO:0000313" key="10">
    <source>
        <dbReference type="Proteomes" id="UP000807769"/>
    </source>
</evidence>
<gene>
    <name evidence="9" type="ORF">BJ212DRAFT_1476933</name>
</gene>
<evidence type="ECO:0000256" key="4">
    <source>
        <dbReference type="ARBA" id="ARBA00022448"/>
    </source>
</evidence>
<keyword evidence="6" id="KW-0406">Ion transport</keyword>
<dbReference type="SUPFAM" id="SSF47928">
    <property type="entry name" value="N-terminal domain of the delta subunit of the F1F0-ATP synthase"/>
    <property type="match status" value="1"/>
</dbReference>
<name>A0A9P7JHG1_9AGAM</name>
<protein>
    <recommendedName>
        <fullName evidence="3">ATP synthase subunit 5, mitochondrial</fullName>
    </recommendedName>
</protein>
<evidence type="ECO:0000256" key="1">
    <source>
        <dbReference type="ARBA" id="ARBA00004370"/>
    </source>
</evidence>
<comment type="caution">
    <text evidence="9">The sequence shown here is derived from an EMBL/GenBank/DDBJ whole genome shotgun (WGS) entry which is preliminary data.</text>
</comment>
<keyword evidence="7" id="KW-0472">Membrane</keyword>
<dbReference type="GO" id="GO:0016020">
    <property type="term" value="C:membrane"/>
    <property type="evidence" value="ECO:0007669"/>
    <property type="project" value="UniProtKB-SubCell"/>
</dbReference>
<dbReference type="InterPro" id="IPR000711">
    <property type="entry name" value="ATPase_OSCP/dsu"/>
</dbReference>
<dbReference type="Proteomes" id="UP000807769">
    <property type="component" value="Unassembled WGS sequence"/>
</dbReference>
<keyword evidence="4" id="KW-0813">Transport</keyword>
<comment type="similarity">
    <text evidence="2">Belongs to the ATPase delta chain family.</text>
</comment>
<dbReference type="PANTHER" id="PTHR11910">
    <property type="entry name" value="ATP SYNTHASE DELTA CHAIN"/>
    <property type="match status" value="1"/>
</dbReference>
<evidence type="ECO:0000313" key="9">
    <source>
        <dbReference type="EMBL" id="KAG1822510.1"/>
    </source>
</evidence>
<evidence type="ECO:0000256" key="3">
    <source>
        <dbReference type="ARBA" id="ARBA00014723"/>
    </source>
</evidence>
<reference evidence="9" key="1">
    <citation type="journal article" date="2020" name="New Phytol.">
        <title>Comparative genomics reveals dynamic genome evolution in host specialist ectomycorrhizal fungi.</title>
        <authorList>
            <person name="Lofgren L.A."/>
            <person name="Nguyen N.H."/>
            <person name="Vilgalys R."/>
            <person name="Ruytinx J."/>
            <person name="Liao H.L."/>
            <person name="Branco S."/>
            <person name="Kuo A."/>
            <person name="LaButti K."/>
            <person name="Lipzen A."/>
            <person name="Andreopoulos W."/>
            <person name="Pangilinan J."/>
            <person name="Riley R."/>
            <person name="Hundley H."/>
            <person name="Na H."/>
            <person name="Barry K."/>
            <person name="Grigoriev I.V."/>
            <person name="Stajich J.E."/>
            <person name="Kennedy P.G."/>
        </authorList>
    </citation>
    <scope>NUCLEOTIDE SEQUENCE</scope>
    <source>
        <strain evidence="9">MN1</strain>
    </source>
</reference>
<dbReference type="GO" id="GO:0046933">
    <property type="term" value="F:proton-transporting ATP synthase activity, rotational mechanism"/>
    <property type="evidence" value="ECO:0007669"/>
    <property type="project" value="InterPro"/>
</dbReference>